<feature type="region of interest" description="Disordered" evidence="1">
    <location>
        <begin position="154"/>
        <end position="203"/>
    </location>
</feature>
<name>A0A2G5TV88_9PELO</name>
<accession>A0A2G5TV88</accession>
<organism evidence="3 4">
    <name type="scientific">Caenorhabditis nigoni</name>
    <dbReference type="NCBI Taxonomy" id="1611254"/>
    <lineage>
        <taxon>Eukaryota</taxon>
        <taxon>Metazoa</taxon>
        <taxon>Ecdysozoa</taxon>
        <taxon>Nematoda</taxon>
        <taxon>Chromadorea</taxon>
        <taxon>Rhabditida</taxon>
        <taxon>Rhabditina</taxon>
        <taxon>Rhabditomorpha</taxon>
        <taxon>Rhabditoidea</taxon>
        <taxon>Rhabditidae</taxon>
        <taxon>Peloderinae</taxon>
        <taxon>Caenorhabditis</taxon>
    </lineage>
</organism>
<evidence type="ECO:0000313" key="3">
    <source>
        <dbReference type="EMBL" id="PIC31207.1"/>
    </source>
</evidence>
<reference evidence="4" key="1">
    <citation type="submission" date="2017-10" db="EMBL/GenBank/DDBJ databases">
        <title>Rapid genome shrinkage in a self-fertile nematode reveals novel sperm competition proteins.</title>
        <authorList>
            <person name="Yin D."/>
            <person name="Schwarz E.M."/>
            <person name="Thomas C.G."/>
            <person name="Felde R.L."/>
            <person name="Korf I.F."/>
            <person name="Cutter A.D."/>
            <person name="Schartner C.M."/>
            <person name="Ralston E.J."/>
            <person name="Meyer B.J."/>
            <person name="Haag E.S."/>
        </authorList>
    </citation>
    <scope>NUCLEOTIDE SEQUENCE [LARGE SCALE GENOMIC DNA]</scope>
    <source>
        <strain evidence="4">JU1422</strain>
    </source>
</reference>
<dbReference type="InterPro" id="IPR006570">
    <property type="entry name" value="SPK_dom"/>
</dbReference>
<feature type="domain" description="SPK" evidence="2">
    <location>
        <begin position="16"/>
        <end position="119"/>
    </location>
</feature>
<dbReference type="Pfam" id="PF04435">
    <property type="entry name" value="SPK"/>
    <property type="match status" value="1"/>
</dbReference>
<feature type="compositionally biased region" description="Basic and acidic residues" evidence="1">
    <location>
        <begin position="168"/>
        <end position="183"/>
    </location>
</feature>
<feature type="region of interest" description="Disordered" evidence="1">
    <location>
        <begin position="100"/>
        <end position="140"/>
    </location>
</feature>
<dbReference type="SMART" id="SM00583">
    <property type="entry name" value="SPK"/>
    <property type="match status" value="1"/>
</dbReference>
<dbReference type="Proteomes" id="UP000230233">
    <property type="component" value="Chromosome IV"/>
</dbReference>
<protein>
    <recommendedName>
        <fullName evidence="2">SPK domain-containing protein</fullName>
    </recommendedName>
</protein>
<dbReference type="InterPro" id="IPR053315">
    <property type="entry name" value="Peptidase_C14A"/>
</dbReference>
<sequence length="373" mass="42130">MSSLRTATQSLHNLGIQLAKSLPPWDMNLIWEAYKVHTKSKESVADLKSRFENDFAPFIADCKAFDTREKAKLMIATRGKVDNNFLEVLEKAGKPKLDENQRLVSFETDADAPKGKTRGRKPRSGTKKQSARNAKKDALKAKNVNPYARIYSVSTKRRSAEGSSQEFEVSRQEEEKAEEEMQKIPKPKKIKKPKPVKAVSNDYQDDSKSMSWIKAAKARAVVLKPQKDEAENESIVETPKKLSGKELLKNIRIVLIGLDNAEYEGLIELVKDNIKLLEANDKEIPSSGVKTMLDMLFRMIADSDKSSVAASTTSVKRVLELMRFLVITQRSDDFAEILQKIEKKLEKLNNSDQMIPFKIVCLALETFITYVSS</sequence>
<feature type="compositionally biased region" description="Basic residues" evidence="1">
    <location>
        <begin position="185"/>
        <end position="195"/>
    </location>
</feature>
<dbReference type="AlphaFoldDB" id="A0A2G5TV88"/>
<evidence type="ECO:0000256" key="1">
    <source>
        <dbReference type="SAM" id="MobiDB-lite"/>
    </source>
</evidence>
<evidence type="ECO:0000259" key="2">
    <source>
        <dbReference type="SMART" id="SM00583"/>
    </source>
</evidence>
<feature type="compositionally biased region" description="Basic residues" evidence="1">
    <location>
        <begin position="115"/>
        <end position="130"/>
    </location>
</feature>
<dbReference type="EMBL" id="PDUG01000004">
    <property type="protein sequence ID" value="PIC31207.1"/>
    <property type="molecule type" value="Genomic_DNA"/>
</dbReference>
<keyword evidence="4" id="KW-1185">Reference proteome</keyword>
<dbReference type="STRING" id="1611254.A0A2G5TV88"/>
<dbReference type="PANTHER" id="PTHR23362">
    <property type="entry name" value="L-PLASTIN-RELATED"/>
    <property type="match status" value="1"/>
</dbReference>
<comment type="caution">
    <text evidence="3">The sequence shown here is derived from an EMBL/GenBank/DDBJ whole genome shotgun (WGS) entry which is preliminary data.</text>
</comment>
<gene>
    <name evidence="3" type="primary">Cnig_chr_IV.g11978</name>
    <name evidence="3" type="ORF">B9Z55_011978</name>
</gene>
<dbReference type="PANTHER" id="PTHR23362:SF8">
    <property type="entry name" value="SPK DOMAIN-CONTAINING PROTEIN"/>
    <property type="match status" value="1"/>
</dbReference>
<evidence type="ECO:0000313" key="4">
    <source>
        <dbReference type="Proteomes" id="UP000230233"/>
    </source>
</evidence>
<proteinExistence type="predicted"/>